<dbReference type="InterPro" id="IPR004107">
    <property type="entry name" value="Integrase_SAM-like_N"/>
</dbReference>
<dbReference type="Gene3D" id="1.10.150.130">
    <property type="match status" value="1"/>
</dbReference>
<dbReference type="Pfam" id="PF13495">
    <property type="entry name" value="Phage_int_SAM_4"/>
    <property type="match status" value="1"/>
</dbReference>
<proteinExistence type="predicted"/>
<dbReference type="InterPro" id="IPR011010">
    <property type="entry name" value="DNA_brk_join_enz"/>
</dbReference>
<accession>A0A9X3WH81</accession>
<feature type="domain" description="Tyr recombinase" evidence="5">
    <location>
        <begin position="120"/>
        <end position="187"/>
    </location>
</feature>
<dbReference type="GO" id="GO:0003677">
    <property type="term" value="F:DNA binding"/>
    <property type="evidence" value="ECO:0007669"/>
    <property type="project" value="UniProtKB-UniRule"/>
</dbReference>
<feature type="domain" description="Core-binding (CB)" evidence="6">
    <location>
        <begin position="3"/>
        <end position="96"/>
    </location>
</feature>
<protein>
    <submittedName>
        <fullName evidence="7">Phage integrase N-terminal SAM-like domain-containing protein</fullName>
    </submittedName>
</protein>
<comment type="caution">
    <text evidence="7">The sequence shown here is derived from an EMBL/GenBank/DDBJ whole genome shotgun (WGS) entry which is preliminary data.</text>
</comment>
<organism evidence="7 8">
    <name type="scientific">Aquibacillus salsiterrae</name>
    <dbReference type="NCBI Taxonomy" id="2950439"/>
    <lineage>
        <taxon>Bacteria</taxon>
        <taxon>Bacillati</taxon>
        <taxon>Bacillota</taxon>
        <taxon>Bacilli</taxon>
        <taxon>Bacillales</taxon>
        <taxon>Bacillaceae</taxon>
        <taxon>Aquibacillus</taxon>
    </lineage>
</organism>
<reference evidence="7" key="1">
    <citation type="submission" date="2022-06" db="EMBL/GenBank/DDBJ databases">
        <title>Aquibacillus sp. a new bacterium isolated from soil saline samples.</title>
        <authorList>
            <person name="Galisteo C."/>
            <person name="De La Haba R."/>
            <person name="Sanchez-Porro C."/>
            <person name="Ventosa A."/>
        </authorList>
    </citation>
    <scope>NUCLEOTIDE SEQUENCE</scope>
    <source>
        <strain evidence="7">3ASR75-54</strain>
    </source>
</reference>
<evidence type="ECO:0000256" key="2">
    <source>
        <dbReference type="ARBA" id="ARBA00023125"/>
    </source>
</evidence>
<dbReference type="EMBL" id="JAMQKC010000026">
    <property type="protein sequence ID" value="MDC3418380.1"/>
    <property type="molecule type" value="Genomic_DNA"/>
</dbReference>
<name>A0A9X3WH81_9BACI</name>
<evidence type="ECO:0000256" key="3">
    <source>
        <dbReference type="ARBA" id="ARBA00023172"/>
    </source>
</evidence>
<dbReference type="PROSITE" id="PS51898">
    <property type="entry name" value="TYR_RECOMBINASE"/>
    <property type="match status" value="1"/>
</dbReference>
<dbReference type="InterPro" id="IPR010998">
    <property type="entry name" value="Integrase_recombinase_N"/>
</dbReference>
<dbReference type="SUPFAM" id="SSF56349">
    <property type="entry name" value="DNA breaking-rejoining enzymes"/>
    <property type="match status" value="1"/>
</dbReference>
<keyword evidence="2 4" id="KW-0238">DNA-binding</keyword>
<gene>
    <name evidence="7" type="ORF">NC799_15970</name>
</gene>
<keyword evidence="1" id="KW-0229">DNA integration</keyword>
<evidence type="ECO:0000256" key="4">
    <source>
        <dbReference type="PROSITE-ProRule" id="PRU01248"/>
    </source>
</evidence>
<dbReference type="Gene3D" id="1.10.443.10">
    <property type="entry name" value="Intergrase catalytic core"/>
    <property type="match status" value="1"/>
</dbReference>
<dbReference type="InterPro" id="IPR013762">
    <property type="entry name" value="Integrase-like_cat_sf"/>
</dbReference>
<sequence length="187" mass="21895">MKNSFPEHLTAFFTKHLTLHKGLSENTIASYSDTFILFFQYCRESCSIRQEQIDFSLFSKEFIMDFCNWIESERNCSVKTRNLRLTALPSFFRYVLSETPKYASMCSDILAIPMKKSPKKTPEHLTDIEIKMLLAEPDVHTREGIRDLAILALLYDTGTRISELDTPKQRRFKIIRKNNCPGNRKRK</sequence>
<evidence type="ECO:0000259" key="6">
    <source>
        <dbReference type="PROSITE" id="PS51900"/>
    </source>
</evidence>
<evidence type="ECO:0000313" key="7">
    <source>
        <dbReference type="EMBL" id="MDC3418380.1"/>
    </source>
</evidence>
<dbReference type="RefSeq" id="WP_272447443.1">
    <property type="nucleotide sequence ID" value="NZ_JAMQKC010000026.1"/>
</dbReference>
<evidence type="ECO:0000256" key="1">
    <source>
        <dbReference type="ARBA" id="ARBA00022908"/>
    </source>
</evidence>
<evidence type="ECO:0000313" key="8">
    <source>
        <dbReference type="Proteomes" id="UP001145069"/>
    </source>
</evidence>
<dbReference type="InterPro" id="IPR044068">
    <property type="entry name" value="CB"/>
</dbReference>
<dbReference type="InterPro" id="IPR002104">
    <property type="entry name" value="Integrase_catalytic"/>
</dbReference>
<dbReference type="AlphaFoldDB" id="A0A9X3WH81"/>
<dbReference type="GO" id="GO:0006310">
    <property type="term" value="P:DNA recombination"/>
    <property type="evidence" value="ECO:0007669"/>
    <property type="project" value="UniProtKB-KW"/>
</dbReference>
<dbReference type="GO" id="GO:0015074">
    <property type="term" value="P:DNA integration"/>
    <property type="evidence" value="ECO:0007669"/>
    <property type="project" value="UniProtKB-KW"/>
</dbReference>
<dbReference type="Proteomes" id="UP001145069">
    <property type="component" value="Unassembled WGS sequence"/>
</dbReference>
<keyword evidence="3" id="KW-0233">DNA recombination</keyword>
<keyword evidence="8" id="KW-1185">Reference proteome</keyword>
<dbReference type="PROSITE" id="PS51900">
    <property type="entry name" value="CB"/>
    <property type="match status" value="1"/>
</dbReference>
<evidence type="ECO:0000259" key="5">
    <source>
        <dbReference type="PROSITE" id="PS51898"/>
    </source>
</evidence>